<feature type="region of interest" description="Disordered" evidence="1">
    <location>
        <begin position="194"/>
        <end position="218"/>
    </location>
</feature>
<dbReference type="Gene3D" id="2.40.50.230">
    <property type="entry name" value="Gp5 N-terminal domain"/>
    <property type="match status" value="1"/>
</dbReference>
<dbReference type="Gene3D" id="6.20.150.10">
    <property type="match status" value="1"/>
</dbReference>
<organism evidence="3 4">
    <name type="scientific">Modicisalibacter ilicicola DSM 19980</name>
    <dbReference type="NCBI Taxonomy" id="1121942"/>
    <lineage>
        <taxon>Bacteria</taxon>
        <taxon>Pseudomonadati</taxon>
        <taxon>Pseudomonadota</taxon>
        <taxon>Gammaproteobacteria</taxon>
        <taxon>Oceanospirillales</taxon>
        <taxon>Halomonadaceae</taxon>
        <taxon>Modicisalibacter</taxon>
    </lineage>
</organism>
<evidence type="ECO:0000313" key="3">
    <source>
        <dbReference type="EMBL" id="SHF00391.1"/>
    </source>
</evidence>
<gene>
    <name evidence="3" type="ORF">SAMN02745148_01573</name>
</gene>
<feature type="compositionally biased region" description="Gly residues" evidence="1">
    <location>
        <begin position="208"/>
        <end position="218"/>
    </location>
</feature>
<dbReference type="EMBL" id="FQUJ01000006">
    <property type="protein sequence ID" value="SHF00391.1"/>
    <property type="molecule type" value="Genomic_DNA"/>
</dbReference>
<dbReference type="AlphaFoldDB" id="A0A1M4Y3R5"/>
<evidence type="ECO:0000313" key="4">
    <source>
        <dbReference type="Proteomes" id="UP000184346"/>
    </source>
</evidence>
<dbReference type="OrthoDB" id="4931325at2"/>
<dbReference type="RefSeq" id="WP_072821490.1">
    <property type="nucleotide sequence ID" value="NZ_FQUJ01000006.1"/>
</dbReference>
<evidence type="ECO:0000256" key="1">
    <source>
        <dbReference type="SAM" id="MobiDB-lite"/>
    </source>
</evidence>
<accession>A0A1M4Y3R5</accession>
<dbReference type="Proteomes" id="UP000184346">
    <property type="component" value="Unassembled WGS sequence"/>
</dbReference>
<dbReference type="Pfam" id="PF04717">
    <property type="entry name" value="Phage_base_V"/>
    <property type="match status" value="1"/>
</dbReference>
<name>A0A1M4Y3R5_9GAMM</name>
<protein>
    <submittedName>
        <fullName evidence="3">Phage baseplate assembly protein V</fullName>
    </submittedName>
</protein>
<sequence length="218" mass="22025">MTPNPSHSAAELLRLIHNLIRLGTVAQVDHAAVRVRVAIGELLTDWLPWVEQRAGTTLDWDPPTVGEQVIVFSPGGDIAAAVALSGISSAAHPAPSNSPDKWQRAFPDGAVIEYDHAASHLQATLPGSAGINAQGAVEITTAATLTATASGGATLNANTIINGNLTLNGNFSQPSGKSATMAGDVAFTGAVTSNGKDISSGHKHSGVQTGGGKTGGVV</sequence>
<dbReference type="InterPro" id="IPR037026">
    <property type="entry name" value="Vgr_OB-fold_dom_sf"/>
</dbReference>
<evidence type="ECO:0000259" key="2">
    <source>
        <dbReference type="Pfam" id="PF04717"/>
    </source>
</evidence>
<feature type="domain" description="Gp5/Type VI secretion system Vgr protein OB-fold" evidence="2">
    <location>
        <begin position="21"/>
        <end position="86"/>
    </location>
</feature>
<keyword evidence="4" id="KW-1185">Reference proteome</keyword>
<dbReference type="STRING" id="1121942.SAMN02745148_01573"/>
<dbReference type="NCBIfam" id="TIGR01644">
    <property type="entry name" value="phage_P2_V"/>
    <property type="match status" value="1"/>
</dbReference>
<dbReference type="InterPro" id="IPR006531">
    <property type="entry name" value="Gp5/Vgr_OB"/>
</dbReference>
<reference evidence="3 4" key="1">
    <citation type="submission" date="2016-11" db="EMBL/GenBank/DDBJ databases">
        <authorList>
            <person name="Jaros S."/>
            <person name="Januszkiewicz K."/>
            <person name="Wedrychowicz H."/>
        </authorList>
    </citation>
    <scope>NUCLEOTIDE SEQUENCE [LARGE SCALE GENOMIC DNA]</scope>
    <source>
        <strain evidence="3 4">DSM 19980</strain>
    </source>
</reference>
<dbReference type="InterPro" id="IPR013046">
    <property type="entry name" value="GpV/Gp45"/>
</dbReference>
<proteinExistence type="predicted"/>